<feature type="domain" description="Rhodanese" evidence="1">
    <location>
        <begin position="46"/>
        <end position="137"/>
    </location>
</feature>
<dbReference type="RefSeq" id="WP_102995572.1">
    <property type="nucleotide sequence ID" value="NZ_CP025938.1"/>
</dbReference>
<dbReference type="InterPro" id="IPR050229">
    <property type="entry name" value="GlpE_sulfurtransferase"/>
</dbReference>
<dbReference type="Proteomes" id="UP000236592">
    <property type="component" value="Chromosome"/>
</dbReference>
<protein>
    <submittedName>
        <fullName evidence="2">Rhodanese-like domain-containing protein</fullName>
    </submittedName>
</protein>
<dbReference type="InterPro" id="IPR036873">
    <property type="entry name" value="Rhodanese-like_dom_sf"/>
</dbReference>
<evidence type="ECO:0000313" key="2">
    <source>
        <dbReference type="EMBL" id="AUS05549.1"/>
    </source>
</evidence>
<gene>
    <name evidence="2" type="ORF">C1A40_08760</name>
</gene>
<dbReference type="NCBIfam" id="NF045521">
    <property type="entry name" value="rhoda_near_glyco"/>
    <property type="match status" value="1"/>
</dbReference>
<dbReference type="AlphaFoldDB" id="A0A2I7SI39"/>
<dbReference type="PANTHER" id="PTHR43031:SF1">
    <property type="entry name" value="PYRIDINE NUCLEOTIDE-DISULPHIDE OXIDOREDUCTASE"/>
    <property type="match status" value="1"/>
</dbReference>
<sequence>MKLPIIFFVGFFSCLPLYGQKTLEKLLEKYHQNTIPYLYVDSLAKHYNKFVLLDSRTPKEYQVSHLENAIFIGYHSFSLDSVIQKIPDKDTELVVYCSLGMRSEKIANKLKQAGYIHVNNLYGGIFQWKNNNLPVYNNQNKKTDSIHAFSKSWSKWLKNGIKVYE</sequence>
<evidence type="ECO:0000313" key="3">
    <source>
        <dbReference type="Proteomes" id="UP000236592"/>
    </source>
</evidence>
<dbReference type="EMBL" id="CP025938">
    <property type="protein sequence ID" value="AUS05549.1"/>
    <property type="molecule type" value="Genomic_DNA"/>
</dbReference>
<keyword evidence="3" id="KW-1185">Reference proteome</keyword>
<dbReference type="Gene3D" id="3.40.250.10">
    <property type="entry name" value="Rhodanese-like domain"/>
    <property type="match status" value="1"/>
</dbReference>
<dbReference type="KEGG" id="taj:C1A40_08760"/>
<dbReference type="InterPro" id="IPR001763">
    <property type="entry name" value="Rhodanese-like_dom"/>
</dbReference>
<dbReference type="CDD" id="cd00158">
    <property type="entry name" value="RHOD"/>
    <property type="match status" value="1"/>
</dbReference>
<name>A0A2I7SI39_9FLAO</name>
<reference evidence="3" key="1">
    <citation type="submission" date="2018-01" db="EMBL/GenBank/DDBJ databases">
        <title>Complete genome of Tamlana sp. UJ94.</title>
        <authorList>
            <person name="Jung J."/>
            <person name="Chung D."/>
            <person name="Bae S.S."/>
            <person name="Baek K."/>
        </authorList>
    </citation>
    <scope>NUCLEOTIDE SEQUENCE [LARGE SCALE GENOMIC DNA]</scope>
    <source>
        <strain evidence="3">UJ94</strain>
    </source>
</reference>
<dbReference type="SUPFAM" id="SSF52821">
    <property type="entry name" value="Rhodanese/Cell cycle control phosphatase"/>
    <property type="match status" value="1"/>
</dbReference>
<accession>A0A2I7SI39</accession>
<dbReference type="OrthoDB" id="598065at2"/>
<dbReference type="PROSITE" id="PS50206">
    <property type="entry name" value="RHODANESE_3"/>
    <property type="match status" value="1"/>
</dbReference>
<dbReference type="Pfam" id="PF00581">
    <property type="entry name" value="Rhodanese"/>
    <property type="match status" value="1"/>
</dbReference>
<evidence type="ECO:0000259" key="1">
    <source>
        <dbReference type="PROSITE" id="PS50206"/>
    </source>
</evidence>
<organism evidence="2 3">
    <name type="scientific">Pseudotamlana carrageenivorans</name>
    <dbReference type="NCBI Taxonomy" id="2069432"/>
    <lineage>
        <taxon>Bacteria</taxon>
        <taxon>Pseudomonadati</taxon>
        <taxon>Bacteroidota</taxon>
        <taxon>Flavobacteriia</taxon>
        <taxon>Flavobacteriales</taxon>
        <taxon>Flavobacteriaceae</taxon>
        <taxon>Pseudotamlana</taxon>
    </lineage>
</organism>
<proteinExistence type="predicted"/>
<dbReference type="SMART" id="SM00450">
    <property type="entry name" value="RHOD"/>
    <property type="match status" value="1"/>
</dbReference>
<dbReference type="PANTHER" id="PTHR43031">
    <property type="entry name" value="FAD-DEPENDENT OXIDOREDUCTASE"/>
    <property type="match status" value="1"/>
</dbReference>